<dbReference type="Proteomes" id="UP001166286">
    <property type="component" value="Unassembled WGS sequence"/>
</dbReference>
<feature type="region of interest" description="Disordered" evidence="2">
    <location>
        <begin position="441"/>
        <end position="465"/>
    </location>
</feature>
<gene>
    <name evidence="4" type="ORF">JMJ35_005661</name>
</gene>
<keyword evidence="5" id="KW-1185">Reference proteome</keyword>
<keyword evidence="1" id="KW-0539">Nucleus</keyword>
<dbReference type="EMBL" id="JAFEKC020000012">
    <property type="protein sequence ID" value="KAK0511811.1"/>
    <property type="molecule type" value="Genomic_DNA"/>
</dbReference>
<dbReference type="PROSITE" id="PS00463">
    <property type="entry name" value="ZN2_CY6_FUNGAL_1"/>
    <property type="match status" value="1"/>
</dbReference>
<sequence length="574" mass="63982">MAPHTVGATRKSHTKSRKGCRTCKRRHIRCDETFPQCKNCTKHNCRCDYMDNPPPDEAPRSPQEPNLLWTPRIEGEIAEWQRTGRFPFPEMGLQSFPHLHLRGFPPNDLRLIHHVSSIYLDMRLANFVQCTLWVEQIPNFLEVSVGYDFVMSSLLALSATHLAWLTNSAETKNLALYHRGVAFSGLQTATGNFSRENSDAILAASILLSWQEPDWEGWFSLMQGISSVIKSMGPWKNMSRFASYIEKNPSSFSPKSLQASSISFDDDSMYQAINALGRLSARLPTVHPLAHRLHDILSWAQSFQACSTSMQSKQLFDRLQPLRQWLFWMPVMLVKANDMGSSAMILLAQLHTLAMAIDSSIPELSGAALGALTIHATQQIDAKLRYKQAHISGVEMSSAEMDELMQFARLTVAQNLLNSQSHQIKTEDMRAHSPGVQAVPQHSPYGFRPASIGSQPGTPDYPPPGFSSTPPMLANHSFEDLSHPPSPFLHYGSSLSPRHSQIVESSPRPHSMTFDNRSLSGYDYSLQSDSPAYSPAAYSPGFTNEPQDEEVWGWGGGPSPAFSQGGFVHQALWT</sequence>
<evidence type="ECO:0000256" key="2">
    <source>
        <dbReference type="SAM" id="MobiDB-lite"/>
    </source>
</evidence>
<dbReference type="GO" id="GO:0008270">
    <property type="term" value="F:zinc ion binding"/>
    <property type="evidence" value="ECO:0007669"/>
    <property type="project" value="InterPro"/>
</dbReference>
<dbReference type="AlphaFoldDB" id="A0AA39U9W6"/>
<dbReference type="InterPro" id="IPR021858">
    <property type="entry name" value="Fun_TF"/>
</dbReference>
<dbReference type="Pfam" id="PF00172">
    <property type="entry name" value="Zn_clus"/>
    <property type="match status" value="1"/>
</dbReference>
<feature type="domain" description="Zn(2)-C6 fungal-type" evidence="3">
    <location>
        <begin position="19"/>
        <end position="49"/>
    </location>
</feature>
<dbReference type="GO" id="GO:0000981">
    <property type="term" value="F:DNA-binding transcription factor activity, RNA polymerase II-specific"/>
    <property type="evidence" value="ECO:0007669"/>
    <property type="project" value="InterPro"/>
</dbReference>
<dbReference type="Gene3D" id="4.10.240.10">
    <property type="entry name" value="Zn(2)-C6 fungal-type DNA-binding domain"/>
    <property type="match status" value="1"/>
</dbReference>
<comment type="caution">
    <text evidence="4">The sequence shown here is derived from an EMBL/GenBank/DDBJ whole genome shotgun (WGS) entry which is preliminary data.</text>
</comment>
<dbReference type="InterPro" id="IPR001138">
    <property type="entry name" value="Zn2Cys6_DnaBD"/>
</dbReference>
<proteinExistence type="predicted"/>
<dbReference type="PANTHER" id="PTHR47657">
    <property type="entry name" value="STEROL REGULATORY ELEMENT-BINDING PROTEIN ECM22"/>
    <property type="match status" value="1"/>
</dbReference>
<organism evidence="4 5">
    <name type="scientific">Cladonia borealis</name>
    <dbReference type="NCBI Taxonomy" id="184061"/>
    <lineage>
        <taxon>Eukaryota</taxon>
        <taxon>Fungi</taxon>
        <taxon>Dikarya</taxon>
        <taxon>Ascomycota</taxon>
        <taxon>Pezizomycotina</taxon>
        <taxon>Lecanoromycetes</taxon>
        <taxon>OSLEUM clade</taxon>
        <taxon>Lecanoromycetidae</taxon>
        <taxon>Lecanorales</taxon>
        <taxon>Lecanorineae</taxon>
        <taxon>Cladoniaceae</taxon>
        <taxon>Cladonia</taxon>
    </lineage>
</organism>
<evidence type="ECO:0000313" key="4">
    <source>
        <dbReference type="EMBL" id="KAK0511811.1"/>
    </source>
</evidence>
<dbReference type="PROSITE" id="PS50048">
    <property type="entry name" value="ZN2_CY6_FUNGAL_2"/>
    <property type="match status" value="1"/>
</dbReference>
<evidence type="ECO:0000256" key="1">
    <source>
        <dbReference type="ARBA" id="ARBA00023242"/>
    </source>
</evidence>
<reference evidence="4" key="1">
    <citation type="submission" date="2023-03" db="EMBL/GenBank/DDBJ databases">
        <title>Complete genome of Cladonia borealis.</title>
        <authorList>
            <person name="Park H."/>
        </authorList>
    </citation>
    <scope>NUCLEOTIDE SEQUENCE</scope>
    <source>
        <strain evidence="4">ANT050790</strain>
    </source>
</reference>
<dbReference type="SUPFAM" id="SSF57701">
    <property type="entry name" value="Zn2/Cys6 DNA-binding domain"/>
    <property type="match status" value="1"/>
</dbReference>
<dbReference type="InterPro" id="IPR036864">
    <property type="entry name" value="Zn2-C6_fun-type_DNA-bd_sf"/>
</dbReference>
<dbReference type="SMART" id="SM00066">
    <property type="entry name" value="GAL4"/>
    <property type="match status" value="1"/>
</dbReference>
<dbReference type="InterPro" id="IPR052400">
    <property type="entry name" value="Zn2-C6_fungal_TF"/>
</dbReference>
<name>A0AA39U9W6_9LECA</name>
<evidence type="ECO:0000259" key="3">
    <source>
        <dbReference type="PROSITE" id="PS50048"/>
    </source>
</evidence>
<accession>A0AA39U9W6</accession>
<dbReference type="Pfam" id="PF11951">
    <property type="entry name" value="Fungal_trans_2"/>
    <property type="match status" value="1"/>
</dbReference>
<dbReference type="CDD" id="cd00067">
    <property type="entry name" value="GAL4"/>
    <property type="match status" value="1"/>
</dbReference>
<evidence type="ECO:0000313" key="5">
    <source>
        <dbReference type="Proteomes" id="UP001166286"/>
    </source>
</evidence>
<dbReference type="PANTHER" id="PTHR47657:SF12">
    <property type="entry name" value="ZN(II)2CYS6 TRANSCRIPTION FACTOR (EUROFUNG)"/>
    <property type="match status" value="1"/>
</dbReference>
<protein>
    <recommendedName>
        <fullName evidence="3">Zn(2)-C6 fungal-type domain-containing protein</fullName>
    </recommendedName>
</protein>